<dbReference type="RefSeq" id="WP_069662547.1">
    <property type="nucleotide sequence ID" value="NZ_JBHUJJ010000002.1"/>
</dbReference>
<reference evidence="2" key="1">
    <citation type="submission" date="2016-09" db="EMBL/GenBank/DDBJ databases">
        <authorList>
            <person name="Gulvik C.A."/>
        </authorList>
    </citation>
    <scope>NUCLEOTIDE SEQUENCE [LARGE SCALE GENOMIC DNA]</scope>
    <source>
        <strain evidence="2">LMG 8895</strain>
    </source>
</reference>
<evidence type="ECO:0000313" key="1">
    <source>
        <dbReference type="EMBL" id="OEG18698.1"/>
    </source>
</evidence>
<proteinExistence type="predicted"/>
<evidence type="ECO:0000313" key="2">
    <source>
        <dbReference type="Proteomes" id="UP000095094"/>
    </source>
</evidence>
<sequence length="750" mass="87851">MSSKYTINVQDIQKEWLKKYTKVGNQQLDKSENVQKYLKRNIFRRFFRREEIRDNERYIESLRGALIGVETQQELYLHTPIELTAPSRMEEPLLRDMVQSINESYNEKIQACIEKLTLDNFEYTYHEYREYALDLSNMKTADYMKNQVFPSLTEALDPERWEVFILDTEYRFDEREGDFYKLPTTKEYPDRDVMAYLSNQNSFHKTGDIQYLNEAESIKTAFSSDTLKKINDFVDESINEYKTEVSRFTPFDFDVNPIFKEVDRLKDYLKFPKQSIVLQENKEKKDQFIAIYDSLSKEEQTYLDTFNEFFREELMNAYSDTVEGRSNEQRDLLAVQQNHLSVDQVERLKAIYHEYVSTSIHGAEPGKIHMDNFSEVIQEGKKLQLENQESLVNTLSQLTSEQREYLQQRYMLISLQDTISNLSEALYENDELMNYSESQQQSITSFEKENESIMEEIDKRGELSEKTKQNIQDLDKKLTDEERKEVRFIVTNVDEHAYEDAIKKLGEREAEGKESIKTPTVYSLGGSYKMTLQGNKFKETGNTVEIKNLFLAETGKGSEILGRIHNLTEEEAEKTLNYPFDQKFTDKFLSIGDSFSHGDPEPTVEVKSFAEALKKIDKSNEEMHVYEDIIVNYETAGRDDIVKILKDELVRDQSKGLRVNDYVLDVVEGREFVVKVDAIPYGNQVADSTAYHEETGFIQAALDPEKEYMKPTADQIQEFDLKFTELLQEIEVQETQTNSECEEECQISMV</sequence>
<gene>
    <name evidence="1" type="ORF">BCR25_15985</name>
</gene>
<comment type="caution">
    <text evidence="1">The sequence shown here is derived from an EMBL/GenBank/DDBJ whole genome shotgun (WGS) entry which is preliminary data.</text>
</comment>
<keyword evidence="2" id="KW-1185">Reference proteome</keyword>
<name>A0A1E5H127_9ENTE</name>
<organism evidence="1 2">
    <name type="scientific">Enterococcus termitis</name>
    <dbReference type="NCBI Taxonomy" id="332950"/>
    <lineage>
        <taxon>Bacteria</taxon>
        <taxon>Bacillati</taxon>
        <taxon>Bacillota</taxon>
        <taxon>Bacilli</taxon>
        <taxon>Lactobacillales</taxon>
        <taxon>Enterococcaceae</taxon>
        <taxon>Enterococcus</taxon>
    </lineage>
</organism>
<dbReference type="EMBL" id="MIJY01000005">
    <property type="protein sequence ID" value="OEG18698.1"/>
    <property type="molecule type" value="Genomic_DNA"/>
</dbReference>
<dbReference type="OrthoDB" id="212491at186826"/>
<accession>A0A1E5H127</accession>
<protein>
    <submittedName>
        <fullName evidence="1">Uncharacterized protein</fullName>
    </submittedName>
</protein>
<dbReference type="AlphaFoldDB" id="A0A1E5H127"/>
<dbReference type="Proteomes" id="UP000095094">
    <property type="component" value="Unassembled WGS sequence"/>
</dbReference>